<dbReference type="SUPFAM" id="SSF56601">
    <property type="entry name" value="beta-lactamase/transpeptidase-like"/>
    <property type="match status" value="1"/>
</dbReference>
<proteinExistence type="predicted"/>
<dbReference type="InterPro" id="IPR036615">
    <property type="entry name" value="Mur_ligase_C_dom_sf"/>
</dbReference>
<keyword evidence="1" id="KW-0436">Ligase</keyword>
<keyword evidence="2" id="KW-0547">Nucleotide-binding</keyword>
<evidence type="ECO:0000256" key="2">
    <source>
        <dbReference type="ARBA" id="ARBA00022741"/>
    </source>
</evidence>
<dbReference type="Pfam" id="PF00768">
    <property type="entry name" value="Peptidase_S11"/>
    <property type="match status" value="1"/>
</dbReference>
<accession>A0A2U2BQG8</accession>
<feature type="domain" description="Peptidase S11 D-alanyl-D-alanine carboxypeptidase A N-terminal" evidence="4">
    <location>
        <begin position="80"/>
        <end position="138"/>
    </location>
</feature>
<name>A0A2U2BQG8_ALCFA</name>
<evidence type="ECO:0000256" key="1">
    <source>
        <dbReference type="ARBA" id="ARBA00022598"/>
    </source>
</evidence>
<evidence type="ECO:0000256" key="3">
    <source>
        <dbReference type="ARBA" id="ARBA00022840"/>
    </source>
</evidence>
<evidence type="ECO:0000313" key="7">
    <source>
        <dbReference type="EMBL" id="PWE16245.1"/>
    </source>
</evidence>
<dbReference type="STRING" id="511.UZ73_18185"/>
<dbReference type="InterPro" id="IPR012338">
    <property type="entry name" value="Beta-lactam/transpept-like"/>
</dbReference>
<dbReference type="Gene3D" id="3.90.190.20">
    <property type="entry name" value="Mur ligase, C-terminal domain"/>
    <property type="match status" value="1"/>
</dbReference>
<dbReference type="InterPro" id="IPR001967">
    <property type="entry name" value="Peptidase_S11_N"/>
</dbReference>
<dbReference type="GO" id="GO:0009002">
    <property type="term" value="F:serine-type D-Ala-D-Ala carboxypeptidase activity"/>
    <property type="evidence" value="ECO:0007669"/>
    <property type="project" value="InterPro"/>
</dbReference>
<evidence type="ECO:0000259" key="4">
    <source>
        <dbReference type="Pfam" id="PF00768"/>
    </source>
</evidence>
<dbReference type="InterPro" id="IPR004101">
    <property type="entry name" value="Mur_ligase_C"/>
</dbReference>
<dbReference type="AlphaFoldDB" id="A0A2U2BQG8"/>
<protein>
    <recommendedName>
        <fullName evidence="9">UDP-N-acetylmuramoyl-tripeptide--D-alanyl-D-alanine ligase</fullName>
    </recommendedName>
</protein>
<sequence length="680" mass="73910">MPGYYIERVWDGEARRSKNDLYRIQPGAFVQFILKLEATMSGRGQEVYRDSGRLNRLNLSDIPYDGSQTVSMISNQIPGGSRRSAAVVLASILHGGSAHAVKHINASLGKMGLSNTTLRNVRGLDDIDQFTCLRDIVRYFAFQLKNGSQETQDCVRSMLCEDLNLGGSHRVWLALKGQGRHESLVAHYGFEKEKHKEVFARVRSGQTSGLVDVNLLDMQGFISSSGGNLIGFATGSDFGGVTYHPDRLRRNSVAVIAEGVGYGVDRSQRLEFQRSASLTIGIGSDPVSPAIPHLQVKNVTQTLRRVARVARDRFSGKVFCVTGSAGKSTTSSLIAKVLEGVPDAGRTHMTFNNGNLLLGTLETMMTVPADAKNIVAEIAAGRVKECSEICRPDVAVVTNVSNAHRKAYKSLEDIAREKAGVFSGLKTGGAAVICRDSDCYELFHDEARKFTSKIISYGTHQDSDWRMLHYDSHNGALRISAAGAEIDINFPAVGEHIAVNAVGAMAAASHLYQDWKLAISGLAGWSLLDGRGRAHDITLSDKRTIRIIDESFNAAPGAVIAVLKTLNERPAVGRRIVVLGDMLELGDASTDCHMEVLSFLNGSNIDMAYFVGDEYRKALQLQGLEKPHICHEAANGVLSDLLAYVRQGDEVTVKGAHATEVHSIVREIRNLSVPNIHLGS</sequence>
<dbReference type="SUPFAM" id="SSF53623">
    <property type="entry name" value="MurD-like peptide ligases, catalytic domain"/>
    <property type="match status" value="1"/>
</dbReference>
<dbReference type="GO" id="GO:0005524">
    <property type="term" value="F:ATP binding"/>
    <property type="evidence" value="ECO:0007669"/>
    <property type="project" value="UniProtKB-KW"/>
</dbReference>
<dbReference type="Pfam" id="PF08245">
    <property type="entry name" value="Mur_ligase_M"/>
    <property type="match status" value="1"/>
</dbReference>
<dbReference type="Pfam" id="PF02875">
    <property type="entry name" value="Mur_ligase_C"/>
    <property type="match status" value="1"/>
</dbReference>
<reference evidence="7 8" key="2">
    <citation type="submission" date="2018-05" db="EMBL/GenBank/DDBJ databases">
        <authorList>
            <person name="Lanie J.A."/>
            <person name="Ng W.-L."/>
            <person name="Kazmierczak K.M."/>
            <person name="Andrzejewski T.M."/>
            <person name="Davidsen T.M."/>
            <person name="Wayne K.J."/>
            <person name="Tettelin H."/>
            <person name="Glass J.I."/>
            <person name="Rusch D."/>
            <person name="Podicherti R."/>
            <person name="Tsui H.-C.T."/>
            <person name="Winkler M.E."/>
        </authorList>
    </citation>
    <scope>NUCLEOTIDE SEQUENCE [LARGE SCALE GENOMIC DNA]</scope>
    <source>
        <strain evidence="7 8">YBY</strain>
    </source>
</reference>
<dbReference type="InterPro" id="IPR036565">
    <property type="entry name" value="Mur-like_cat_sf"/>
</dbReference>
<dbReference type="PANTHER" id="PTHR43024:SF1">
    <property type="entry name" value="UDP-N-ACETYLMURAMOYL-TRIPEPTIDE--D-ALANYL-D-ALANINE LIGASE"/>
    <property type="match status" value="1"/>
</dbReference>
<gene>
    <name evidence="7" type="ORF">DF183_05865</name>
</gene>
<comment type="caution">
    <text evidence="7">The sequence shown here is derived from an EMBL/GenBank/DDBJ whole genome shotgun (WGS) entry which is preliminary data.</text>
</comment>
<feature type="domain" description="Mur ligase central" evidence="6">
    <location>
        <begin position="321"/>
        <end position="508"/>
    </location>
</feature>
<evidence type="ECO:0000259" key="5">
    <source>
        <dbReference type="Pfam" id="PF02875"/>
    </source>
</evidence>
<dbReference type="Gene3D" id="3.40.1190.10">
    <property type="entry name" value="Mur-like, catalytic domain"/>
    <property type="match status" value="1"/>
</dbReference>
<keyword evidence="3" id="KW-0067">ATP-binding</keyword>
<dbReference type="GO" id="GO:0006508">
    <property type="term" value="P:proteolysis"/>
    <property type="evidence" value="ECO:0007669"/>
    <property type="project" value="InterPro"/>
</dbReference>
<dbReference type="InterPro" id="IPR013221">
    <property type="entry name" value="Mur_ligase_cen"/>
</dbReference>
<dbReference type="GO" id="GO:0016881">
    <property type="term" value="F:acid-amino acid ligase activity"/>
    <property type="evidence" value="ECO:0007669"/>
    <property type="project" value="InterPro"/>
</dbReference>
<reference evidence="7 8" key="1">
    <citation type="submission" date="2018-05" db="EMBL/GenBank/DDBJ databases">
        <title>Genome Sequence of an Efficient Indole-Degrading Bacterium, Alcaligenes sp.YBY.</title>
        <authorList>
            <person name="Yang B."/>
        </authorList>
    </citation>
    <scope>NUCLEOTIDE SEQUENCE [LARGE SCALE GENOMIC DNA]</scope>
    <source>
        <strain evidence="7 8">YBY</strain>
    </source>
</reference>
<dbReference type="Proteomes" id="UP000245216">
    <property type="component" value="Unassembled WGS sequence"/>
</dbReference>
<dbReference type="RefSeq" id="WP_109088610.1">
    <property type="nucleotide sequence ID" value="NZ_QEXO01000001.1"/>
</dbReference>
<evidence type="ECO:0000313" key="8">
    <source>
        <dbReference type="Proteomes" id="UP000245216"/>
    </source>
</evidence>
<dbReference type="EMBL" id="QEXO01000001">
    <property type="protein sequence ID" value="PWE16245.1"/>
    <property type="molecule type" value="Genomic_DNA"/>
</dbReference>
<dbReference type="SUPFAM" id="SSF53244">
    <property type="entry name" value="MurD-like peptide ligases, peptide-binding domain"/>
    <property type="match status" value="1"/>
</dbReference>
<dbReference type="PANTHER" id="PTHR43024">
    <property type="entry name" value="UDP-N-ACETYLMURAMOYL-TRIPEPTIDE--D-ALANYL-D-ALANINE LIGASE"/>
    <property type="match status" value="1"/>
</dbReference>
<evidence type="ECO:0000259" key="6">
    <source>
        <dbReference type="Pfam" id="PF08245"/>
    </source>
</evidence>
<organism evidence="7 8">
    <name type="scientific">Alcaligenes faecalis</name>
    <dbReference type="NCBI Taxonomy" id="511"/>
    <lineage>
        <taxon>Bacteria</taxon>
        <taxon>Pseudomonadati</taxon>
        <taxon>Pseudomonadota</taxon>
        <taxon>Betaproteobacteria</taxon>
        <taxon>Burkholderiales</taxon>
        <taxon>Alcaligenaceae</taxon>
        <taxon>Alcaligenes</taxon>
    </lineage>
</organism>
<feature type="domain" description="Mur ligase C-terminal" evidence="5">
    <location>
        <begin position="542"/>
        <end position="656"/>
    </location>
</feature>
<dbReference type="Gene3D" id="3.40.710.10">
    <property type="entry name" value="DD-peptidase/beta-lactamase superfamily"/>
    <property type="match status" value="1"/>
</dbReference>
<evidence type="ECO:0008006" key="9">
    <source>
        <dbReference type="Google" id="ProtNLM"/>
    </source>
</evidence>
<dbReference type="InterPro" id="IPR051046">
    <property type="entry name" value="MurCDEF_CellWall_CoF430Synth"/>
</dbReference>